<reference evidence="1" key="1">
    <citation type="submission" date="2023-09" db="EMBL/GenBank/DDBJ databases">
        <title>Vallitalea sediminicola and Vallitalea maricola sp. nov., anaerobic bacteria isolated from marine sediment.</title>
        <authorList>
            <person name="Hirano S."/>
            <person name="Maeda A."/>
            <person name="Terahara T."/>
            <person name="Mori K."/>
            <person name="Hamada M."/>
            <person name="Matsumoto R."/>
            <person name="Kobayashi T."/>
        </authorList>
    </citation>
    <scope>NUCLEOTIDE SEQUENCE</scope>
    <source>
        <strain evidence="1">AN17-2</strain>
    </source>
</reference>
<dbReference type="Proteomes" id="UP001374599">
    <property type="component" value="Unassembled WGS sequence"/>
</dbReference>
<proteinExistence type="predicted"/>
<protein>
    <submittedName>
        <fullName evidence="1">BglII/BstYI family type II restriction endonuclease</fullName>
    </submittedName>
</protein>
<keyword evidence="2" id="KW-1185">Reference proteome</keyword>
<keyword evidence="1" id="KW-0540">Nuclease</keyword>
<accession>A0ACB5UHI2</accession>
<evidence type="ECO:0000313" key="2">
    <source>
        <dbReference type="Proteomes" id="UP001374599"/>
    </source>
</evidence>
<keyword evidence="1" id="KW-0255">Endonuclease</keyword>
<comment type="caution">
    <text evidence="1">The sequence shown here is derived from an EMBL/GenBank/DDBJ whole genome shotgun (WGS) entry which is preliminary data.</text>
</comment>
<dbReference type="EMBL" id="BTPU01000024">
    <property type="protein sequence ID" value="GMQ62340.1"/>
    <property type="molecule type" value="Genomic_DNA"/>
</dbReference>
<keyword evidence="1" id="KW-0378">Hydrolase</keyword>
<evidence type="ECO:0000313" key="1">
    <source>
        <dbReference type="EMBL" id="GMQ62340.1"/>
    </source>
</evidence>
<organism evidence="1 2">
    <name type="scientific">Vallitalea maricola</name>
    <dbReference type="NCBI Taxonomy" id="3074433"/>
    <lineage>
        <taxon>Bacteria</taxon>
        <taxon>Bacillati</taxon>
        <taxon>Bacillota</taxon>
        <taxon>Clostridia</taxon>
        <taxon>Lachnospirales</taxon>
        <taxon>Vallitaleaceae</taxon>
        <taxon>Vallitalea</taxon>
    </lineage>
</organism>
<name>A0ACB5UHI2_9FIRM</name>
<gene>
    <name evidence="1" type="ORF">AN2V17_15720</name>
</gene>
<sequence>MDYITHSFRYGLEIFETQPKFNNLWKEITNTLDNITDDDIINYFQTQKRKAKSISEALNSLIEKELIALHWKNQSPIFNDTKYQKNRWKLDFAKDNISIEVAFNHGEAIAWNLIKPILASELNHVEKAIQTKAGIIICATESMKKAGGFDSATGTYEKFLRYLIPLNNLLTVPMVIIGLGPPKKFEIKHQKKGNKKIGIIKKLN</sequence>